<dbReference type="InterPro" id="IPR007314">
    <property type="entry name" value="Cofac_haem-bd_dom"/>
</dbReference>
<keyword evidence="3" id="KW-0449">Lipoprotein</keyword>
<protein>
    <submittedName>
        <fullName evidence="3">ChaN family lipoprotein</fullName>
    </submittedName>
</protein>
<keyword evidence="1" id="KW-0732">Signal</keyword>
<dbReference type="Proteomes" id="UP001302349">
    <property type="component" value="Chromosome"/>
</dbReference>
<evidence type="ECO:0000256" key="1">
    <source>
        <dbReference type="SAM" id="SignalP"/>
    </source>
</evidence>
<dbReference type="Pfam" id="PF04187">
    <property type="entry name" value="Cofac_haem_bdg"/>
    <property type="match status" value="1"/>
</dbReference>
<evidence type="ECO:0000313" key="3">
    <source>
        <dbReference type="EMBL" id="WOK09610.1"/>
    </source>
</evidence>
<evidence type="ECO:0000259" key="2">
    <source>
        <dbReference type="Pfam" id="PF04187"/>
    </source>
</evidence>
<dbReference type="CDD" id="cd14727">
    <property type="entry name" value="ChanN-like"/>
    <property type="match status" value="1"/>
</dbReference>
<keyword evidence="4" id="KW-1185">Reference proteome</keyword>
<dbReference type="EMBL" id="CP136051">
    <property type="protein sequence ID" value="WOK09610.1"/>
    <property type="molecule type" value="Genomic_DNA"/>
</dbReference>
<reference evidence="3 4" key="1">
    <citation type="journal article" date="2023" name="Microbiol. Resour. Announc.">
        <title>Complete Genome Sequence of Imperialibacter roseus strain P4T.</title>
        <authorList>
            <person name="Tizabi D.R."/>
            <person name="Bachvaroff T."/>
            <person name="Hill R.T."/>
        </authorList>
    </citation>
    <scope>NUCLEOTIDE SEQUENCE [LARGE SCALE GENOMIC DNA]</scope>
    <source>
        <strain evidence="3 4">P4T</strain>
    </source>
</reference>
<evidence type="ECO:0000313" key="4">
    <source>
        <dbReference type="Proteomes" id="UP001302349"/>
    </source>
</evidence>
<proteinExistence type="predicted"/>
<name>A0ABZ0J097_9BACT</name>
<gene>
    <name evidence="3" type="ORF">RT717_13270</name>
</gene>
<feature type="domain" description="Haem-binding uptake Tiki superfamily ChaN" evidence="2">
    <location>
        <begin position="39"/>
        <end position="242"/>
    </location>
</feature>
<dbReference type="SUPFAM" id="SSF159501">
    <property type="entry name" value="EreA/ChaN-like"/>
    <property type="match status" value="1"/>
</dbReference>
<feature type="signal peptide" evidence="1">
    <location>
        <begin position="1"/>
        <end position="18"/>
    </location>
</feature>
<organism evidence="3 4">
    <name type="scientific">Imperialibacter roseus</name>
    <dbReference type="NCBI Taxonomy" id="1324217"/>
    <lineage>
        <taxon>Bacteria</taxon>
        <taxon>Pseudomonadati</taxon>
        <taxon>Bacteroidota</taxon>
        <taxon>Cytophagia</taxon>
        <taxon>Cytophagales</taxon>
        <taxon>Flammeovirgaceae</taxon>
        <taxon>Imperialibacter</taxon>
    </lineage>
</organism>
<sequence>MKTLLFSSLFLVTHCLFAQSPQAFEIYNSKGKQVAYEKMLKDISRADVVFFGELHDNSINHWLELQVTKSLYAEHGKDLVVAMEMFEADDQLVLDEFMTGLIEERHLLKEAKMWDNYKTDYKPIVEFAKEHQLKVVASNIPRRYANLVYRKGPDALNNLPDEAKKNIAPLPLEIDLNLPGYQEMIESMGGHGAPGSAENLASSQASKDATMGWFISKESKGKVIHFNGSYHSKNGEGIIWYLNKYNKKASVATIHCVEQENIGELSEGNVGAADFIIVIPSDMTKTY</sequence>
<feature type="chain" id="PRO_5047195795" evidence="1">
    <location>
        <begin position="19"/>
        <end position="287"/>
    </location>
</feature>
<accession>A0ABZ0J097</accession>
<dbReference type="Gene3D" id="3.40.50.11550">
    <property type="match status" value="1"/>
</dbReference>
<dbReference type="RefSeq" id="WP_317492223.1">
    <property type="nucleotide sequence ID" value="NZ_CP136051.1"/>
</dbReference>